<sequence>MEITTNIHILMLIISCVIIYLVLEKGKKSIEDGQLSSYDKKIGIGVITIWLCYDIYSFLPGNFDWATSLPLHLCDITAFFSAIAIIHPSKMPRAILYYWAFTFSLQAFFFPIGDQDPRRLRFWFFWFLHIGILSCSLYDIIIRNYRPKFYDLFISILVGTIYICILFPINYLFKWNYAYIGNIKPNIPTPIDLLGPWPLRVLWMYLLIIFFQFLITIPWYIYPMLIKKYKKYYSNY</sequence>
<accession>A0A1B9F4I3</accession>
<feature type="transmembrane region" description="Helical" evidence="1">
    <location>
        <begin position="149"/>
        <end position="169"/>
    </location>
</feature>
<protein>
    <recommendedName>
        <fullName evidence="4">Integral membrane protein</fullName>
    </recommendedName>
</protein>
<organism evidence="2 3">
    <name type="scientific">Dissulfuribacter thermophilus</name>
    <dbReference type="NCBI Taxonomy" id="1156395"/>
    <lineage>
        <taxon>Bacteria</taxon>
        <taxon>Pseudomonadati</taxon>
        <taxon>Thermodesulfobacteriota</taxon>
        <taxon>Dissulfuribacteria</taxon>
        <taxon>Dissulfuribacterales</taxon>
        <taxon>Dissulfuribacteraceae</taxon>
        <taxon>Dissulfuribacter</taxon>
    </lineage>
</organism>
<name>A0A1B9F4I3_9BACT</name>
<keyword evidence="1" id="KW-1133">Transmembrane helix</keyword>
<dbReference type="Pfam" id="PF14808">
    <property type="entry name" value="TMEM164"/>
    <property type="match status" value="1"/>
</dbReference>
<feature type="transmembrane region" description="Helical" evidence="1">
    <location>
        <begin position="202"/>
        <end position="222"/>
    </location>
</feature>
<gene>
    <name evidence="2" type="ORF">DBT_1635</name>
</gene>
<dbReference type="EMBL" id="MAGO01000008">
    <property type="protein sequence ID" value="OCC14840.1"/>
    <property type="molecule type" value="Genomic_DNA"/>
</dbReference>
<reference evidence="2 3" key="1">
    <citation type="submission" date="2016-06" db="EMBL/GenBank/DDBJ databases">
        <title>Respiratory ammonification of nitrate coupled to the oxidation of elemental sulfur in deep-sea autotrophic thermophilic bacteria.</title>
        <authorList>
            <person name="Slobodkina G.B."/>
            <person name="Mardanov A.V."/>
            <person name="Ravin N.V."/>
            <person name="Frolova A.A."/>
            <person name="Viryasiv M.B."/>
            <person name="Chernyh N.A."/>
            <person name="Bonch-Osmolovskaya E.A."/>
            <person name="Slobodkin A.I."/>
        </authorList>
    </citation>
    <scope>NUCLEOTIDE SEQUENCE [LARGE SCALE GENOMIC DNA]</scope>
    <source>
        <strain evidence="2 3">S69</strain>
    </source>
</reference>
<evidence type="ECO:0000256" key="1">
    <source>
        <dbReference type="SAM" id="Phobius"/>
    </source>
</evidence>
<keyword evidence="3" id="KW-1185">Reference proteome</keyword>
<dbReference type="NCBIfam" id="TIGR02206">
    <property type="entry name" value="intg_mem_TP0381"/>
    <property type="match status" value="1"/>
</dbReference>
<evidence type="ECO:0000313" key="3">
    <source>
        <dbReference type="Proteomes" id="UP000093080"/>
    </source>
</evidence>
<feature type="transmembrane region" description="Helical" evidence="1">
    <location>
        <begin position="94"/>
        <end position="112"/>
    </location>
</feature>
<feature type="transmembrane region" description="Helical" evidence="1">
    <location>
        <begin position="44"/>
        <end position="63"/>
    </location>
</feature>
<feature type="transmembrane region" description="Helical" evidence="1">
    <location>
        <begin position="6"/>
        <end position="23"/>
    </location>
</feature>
<dbReference type="AlphaFoldDB" id="A0A1B9F4I3"/>
<evidence type="ECO:0008006" key="4">
    <source>
        <dbReference type="Google" id="ProtNLM"/>
    </source>
</evidence>
<feature type="transmembrane region" description="Helical" evidence="1">
    <location>
        <begin position="69"/>
        <end position="87"/>
    </location>
</feature>
<comment type="caution">
    <text evidence="2">The sequence shown here is derived from an EMBL/GenBank/DDBJ whole genome shotgun (WGS) entry which is preliminary data.</text>
</comment>
<keyword evidence="1" id="KW-0812">Transmembrane</keyword>
<evidence type="ECO:0000313" key="2">
    <source>
        <dbReference type="EMBL" id="OCC14840.1"/>
    </source>
</evidence>
<dbReference type="RefSeq" id="WP_067618787.1">
    <property type="nucleotide sequence ID" value="NZ_MAGO01000008.1"/>
</dbReference>
<dbReference type="Proteomes" id="UP000093080">
    <property type="component" value="Unassembled WGS sequence"/>
</dbReference>
<dbReference type="OrthoDB" id="9813172at2"/>
<proteinExistence type="predicted"/>
<feature type="transmembrane region" description="Helical" evidence="1">
    <location>
        <begin position="124"/>
        <end position="142"/>
    </location>
</feature>
<keyword evidence="1" id="KW-0472">Membrane</keyword>
<dbReference type="InterPro" id="IPR011737">
    <property type="entry name" value="CHP02206_TP0381"/>
</dbReference>